<accession>A0ABM7YRZ3</accession>
<sequence length="81" mass="8602">MAFPMQVIAVDGLTARCEARGAERQVSLWALLDDLPAPGDHLMVHLDRAVQRLSAEEAAAVWATLDEIQAVLDGVGASPPP</sequence>
<dbReference type="PANTHER" id="PTHR35177:SF2">
    <property type="entry name" value="HYDROGENASE MATURATION FACTOR HYBG"/>
    <property type="match status" value="1"/>
</dbReference>
<organism evidence="2 3">
    <name type="scientific">Sphaerotilus microaerophilus</name>
    <dbReference type="NCBI Taxonomy" id="2914710"/>
    <lineage>
        <taxon>Bacteria</taxon>
        <taxon>Pseudomonadati</taxon>
        <taxon>Pseudomonadota</taxon>
        <taxon>Betaproteobacteria</taxon>
        <taxon>Burkholderiales</taxon>
        <taxon>Sphaerotilaceae</taxon>
        <taxon>Sphaerotilus</taxon>
    </lineage>
</organism>
<reference evidence="2" key="1">
    <citation type="submission" date="2022-04" db="EMBL/GenBank/DDBJ databases">
        <title>Whole genome sequence of Sphaerotilus sp. FB-5.</title>
        <authorList>
            <person name="Takeda M."/>
            <person name="Narihara S."/>
            <person name="Akimoto M."/>
            <person name="Akimoto R."/>
            <person name="Nishiyashiki S."/>
            <person name="Murakami T."/>
        </authorList>
    </citation>
    <scope>NUCLEOTIDE SEQUENCE</scope>
    <source>
        <strain evidence="2">FB-5</strain>
    </source>
</reference>
<dbReference type="PANTHER" id="PTHR35177">
    <property type="entry name" value="HYDROGENASE MATURATION FACTOR HYBG"/>
    <property type="match status" value="1"/>
</dbReference>
<gene>
    <name evidence="2" type="ORF">CATMQ487_43380</name>
</gene>
<keyword evidence="3" id="KW-1185">Reference proteome</keyword>
<dbReference type="EMBL" id="AP025730">
    <property type="protein sequence ID" value="BDI07368.1"/>
    <property type="molecule type" value="Genomic_DNA"/>
</dbReference>
<proteinExistence type="inferred from homology"/>
<evidence type="ECO:0000256" key="1">
    <source>
        <dbReference type="ARBA" id="ARBA00006018"/>
    </source>
</evidence>
<dbReference type="Gene3D" id="2.30.30.140">
    <property type="match status" value="1"/>
</dbReference>
<dbReference type="RefSeq" id="WP_251970566.1">
    <property type="nucleotide sequence ID" value="NZ_AP025730.1"/>
</dbReference>
<evidence type="ECO:0000313" key="2">
    <source>
        <dbReference type="EMBL" id="BDI07368.1"/>
    </source>
</evidence>
<dbReference type="InterPro" id="IPR001109">
    <property type="entry name" value="Hydrogenase_HupF/HypC"/>
</dbReference>
<comment type="similarity">
    <text evidence="1">Belongs to the HupF/HypC family.</text>
</comment>
<protein>
    <submittedName>
        <fullName evidence="2">Uncharacterized protein</fullName>
    </submittedName>
</protein>
<name>A0ABM7YRZ3_9BURK</name>
<dbReference type="Pfam" id="PF01455">
    <property type="entry name" value="HupF_HypC"/>
    <property type="match status" value="1"/>
</dbReference>
<dbReference type="PRINTS" id="PR00445">
    <property type="entry name" value="HUPFHYPC"/>
</dbReference>
<dbReference type="NCBIfam" id="TIGR00074">
    <property type="entry name" value="hypC_hupF"/>
    <property type="match status" value="1"/>
</dbReference>
<dbReference type="Proteomes" id="UP001057498">
    <property type="component" value="Chromosome"/>
</dbReference>
<evidence type="ECO:0000313" key="3">
    <source>
        <dbReference type="Proteomes" id="UP001057498"/>
    </source>
</evidence>
<dbReference type="SUPFAM" id="SSF159127">
    <property type="entry name" value="HupF/HypC-like"/>
    <property type="match status" value="1"/>
</dbReference>